<organism evidence="1 2">
    <name type="scientific">Trichomonas vaginalis (strain ATCC PRA-98 / G3)</name>
    <dbReference type="NCBI Taxonomy" id="412133"/>
    <lineage>
        <taxon>Eukaryota</taxon>
        <taxon>Metamonada</taxon>
        <taxon>Parabasalia</taxon>
        <taxon>Trichomonadida</taxon>
        <taxon>Trichomonadidae</taxon>
        <taxon>Trichomonas</taxon>
    </lineage>
</organism>
<proteinExistence type="predicted"/>
<dbReference type="AlphaFoldDB" id="A2FGZ8"/>
<dbReference type="InParanoid" id="A2FGZ8"/>
<dbReference type="Proteomes" id="UP000001542">
    <property type="component" value="Unassembled WGS sequence"/>
</dbReference>
<sequence>MKRGVGTTFDIVSFAVVSTFLAFAALVLSSRNMVLAKQIKKDTTRLTPGKPIFARAIIDSLYIVPVAKEESKATTFASTLAGLFSSFYKDTGYSQKYMKEDQYLQFSAQHIDKILAKHPKATDLQELSHVKSITDDLLHPIGSNSAVKFSFNVQFKSSNIRDIKQKIVEANYPIAIKYTKLQERYFFPCTLDLYKSSKSCEYSQTTPETFEIPFLSSSDYTFSRSGKQIPVENETLLIVGYSDEYSPKSFVNISQKENTKGAFFVRTNNCNHGHTSVFLSNLLTSEEERILCPNLRNPMNWVPTTLQCLKDTKDPSKCQIPQKFKRGNKTVTFADTLICTNSKYCDTSSKYALIGYDRPLISFSNTGVPLATIAKISDDNVVSEVLETLPFQHLNLAFTIKDFQENSKFCGYSALMYDELDTIIQSGTGTWIAYGVQATFPSSAYSKEFSKYYSKFSL</sequence>
<accession>A2FGZ8</accession>
<evidence type="ECO:0000313" key="1">
    <source>
        <dbReference type="EMBL" id="EAX95811.1"/>
    </source>
</evidence>
<dbReference type="VEuPathDB" id="TrichDB:TVAG_375200"/>
<gene>
    <name evidence="1" type="ORF">TVAG_375200</name>
</gene>
<reference evidence="1" key="2">
    <citation type="journal article" date="2007" name="Science">
        <title>Draft genome sequence of the sexually transmitted pathogen Trichomonas vaginalis.</title>
        <authorList>
            <person name="Carlton J.M."/>
            <person name="Hirt R.P."/>
            <person name="Silva J.C."/>
            <person name="Delcher A.L."/>
            <person name="Schatz M."/>
            <person name="Zhao Q."/>
            <person name="Wortman J.R."/>
            <person name="Bidwell S.L."/>
            <person name="Alsmark U.C.M."/>
            <person name="Besteiro S."/>
            <person name="Sicheritz-Ponten T."/>
            <person name="Noel C.J."/>
            <person name="Dacks J.B."/>
            <person name="Foster P.G."/>
            <person name="Simillion C."/>
            <person name="Van de Peer Y."/>
            <person name="Miranda-Saavedra D."/>
            <person name="Barton G.J."/>
            <person name="Westrop G.D."/>
            <person name="Mueller S."/>
            <person name="Dessi D."/>
            <person name="Fiori P.L."/>
            <person name="Ren Q."/>
            <person name="Paulsen I."/>
            <person name="Zhang H."/>
            <person name="Bastida-Corcuera F.D."/>
            <person name="Simoes-Barbosa A."/>
            <person name="Brown M.T."/>
            <person name="Hayes R.D."/>
            <person name="Mukherjee M."/>
            <person name="Okumura C.Y."/>
            <person name="Schneider R."/>
            <person name="Smith A.J."/>
            <person name="Vanacova S."/>
            <person name="Villalvazo M."/>
            <person name="Haas B.J."/>
            <person name="Pertea M."/>
            <person name="Feldblyum T.V."/>
            <person name="Utterback T.R."/>
            <person name="Shu C.L."/>
            <person name="Osoegawa K."/>
            <person name="de Jong P.J."/>
            <person name="Hrdy I."/>
            <person name="Horvathova L."/>
            <person name="Zubacova Z."/>
            <person name="Dolezal P."/>
            <person name="Malik S.B."/>
            <person name="Logsdon J.M. Jr."/>
            <person name="Henze K."/>
            <person name="Gupta A."/>
            <person name="Wang C.C."/>
            <person name="Dunne R.L."/>
            <person name="Upcroft J.A."/>
            <person name="Upcroft P."/>
            <person name="White O."/>
            <person name="Salzberg S.L."/>
            <person name="Tang P."/>
            <person name="Chiu C.-H."/>
            <person name="Lee Y.-S."/>
            <person name="Embley T.M."/>
            <person name="Coombs G.H."/>
            <person name="Mottram J.C."/>
            <person name="Tachezy J."/>
            <person name="Fraser-Liggett C.M."/>
            <person name="Johnson P.J."/>
        </authorList>
    </citation>
    <scope>NUCLEOTIDE SEQUENCE [LARGE SCALE GENOMIC DNA]</scope>
    <source>
        <strain evidence="1">G3</strain>
    </source>
</reference>
<keyword evidence="2" id="KW-1185">Reference proteome</keyword>
<dbReference type="PANTHER" id="PTHR35899:SF1">
    <property type="entry name" value="PEPTIDASE C1A PAPAIN C-TERMINAL DOMAIN-CONTAINING PROTEIN"/>
    <property type="match status" value="1"/>
</dbReference>
<dbReference type="PANTHER" id="PTHR35899">
    <property type="entry name" value="PAPAIN FAMILY CYSTEINE PROTEASE DOMAIN CONTAINING PROTEIN"/>
    <property type="match status" value="1"/>
</dbReference>
<dbReference type="VEuPathDB" id="TrichDB:TVAGG3_0859200"/>
<evidence type="ECO:0000313" key="2">
    <source>
        <dbReference type="Proteomes" id="UP000001542"/>
    </source>
</evidence>
<dbReference type="EMBL" id="DS113787">
    <property type="protein sequence ID" value="EAX95811.1"/>
    <property type="molecule type" value="Genomic_DNA"/>
</dbReference>
<dbReference type="RefSeq" id="XP_001308741.1">
    <property type="nucleotide sequence ID" value="XM_001308740.1"/>
</dbReference>
<protein>
    <submittedName>
        <fullName evidence="1">Uncharacterized protein</fullName>
    </submittedName>
</protein>
<dbReference type="KEGG" id="tva:4753574"/>
<reference evidence="1" key="1">
    <citation type="submission" date="2006-10" db="EMBL/GenBank/DDBJ databases">
        <authorList>
            <person name="Amadeo P."/>
            <person name="Zhao Q."/>
            <person name="Wortman J."/>
            <person name="Fraser-Liggett C."/>
            <person name="Carlton J."/>
        </authorList>
    </citation>
    <scope>NUCLEOTIDE SEQUENCE</scope>
    <source>
        <strain evidence="1">G3</strain>
    </source>
</reference>
<name>A2FGZ8_TRIV3</name>